<dbReference type="Pfam" id="PF15801">
    <property type="entry name" value="zf-C6H2"/>
    <property type="match status" value="1"/>
</dbReference>
<keyword evidence="3" id="KW-0378">Hydrolase</keyword>
<dbReference type="GO" id="GO:0005829">
    <property type="term" value="C:cytosol"/>
    <property type="evidence" value="ECO:0007669"/>
    <property type="project" value="TreeGrafter"/>
</dbReference>
<accession>L8WMJ9</accession>
<dbReference type="Pfam" id="PF00557">
    <property type="entry name" value="Peptidase_M24"/>
    <property type="match status" value="1"/>
</dbReference>
<evidence type="ECO:0000313" key="4">
    <source>
        <dbReference type="Proteomes" id="UP000011668"/>
    </source>
</evidence>
<dbReference type="HOGENOM" id="CLU_015857_2_1_1"/>
<keyword evidence="3" id="KW-0645">Protease</keyword>
<dbReference type="Gene3D" id="3.90.230.10">
    <property type="entry name" value="Creatinase/methionine aminopeptidase superfamily"/>
    <property type="match status" value="1"/>
</dbReference>
<feature type="domain" description="Peptidase M24" evidence="1">
    <location>
        <begin position="152"/>
        <end position="400"/>
    </location>
</feature>
<dbReference type="InterPro" id="IPR031615">
    <property type="entry name" value="Zfn-C6H2"/>
</dbReference>
<dbReference type="PANTHER" id="PTHR43330:SF7">
    <property type="entry name" value="METHIONINE AMINOPEPTIDASE 1"/>
    <property type="match status" value="1"/>
</dbReference>
<evidence type="ECO:0000259" key="1">
    <source>
        <dbReference type="Pfam" id="PF00557"/>
    </source>
</evidence>
<dbReference type="InterPro" id="IPR000994">
    <property type="entry name" value="Pept_M24"/>
</dbReference>
<evidence type="ECO:0000313" key="3">
    <source>
        <dbReference type="EMBL" id="ELU38002.1"/>
    </source>
</evidence>
<dbReference type="Proteomes" id="UP000011668">
    <property type="component" value="Unassembled WGS sequence"/>
</dbReference>
<dbReference type="STRING" id="983506.L8WMJ9"/>
<name>L8WMJ9_THACA</name>
<gene>
    <name evidence="3" type="ORF">AG1IA_07965</name>
</gene>
<dbReference type="OrthoDB" id="3209743at2759"/>
<proteinExistence type="predicted"/>
<protein>
    <submittedName>
        <fullName evidence="3">Methionine aminopeptidase, type I, putative</fullName>
    </submittedName>
</protein>
<dbReference type="InterPro" id="IPR036005">
    <property type="entry name" value="Creatinase/aminopeptidase-like"/>
</dbReference>
<sequence>MLGNTTQTPNRRHANSHHNVFNVHLVVRMSNDESNVLCQNPSCINGNPPSRLECPTCNKLGIVGSFFCQQECFKSASHKVIHAKGDISSGTLFNPFYDFRFTGSVRPLYPLSPRRVVPPEIQRPDYAEDGIPHSERLRESLTIKILTLEEQESMRTVCRLGREVLDIAAAAIRPGITTENFRKAYVREYASVLTIFFAHYDEYSSVNEVICHGIPDQRKLEDGDIINLGRNVCSACCHLLISDLIQTFRCIIKTNCSVSLVDRSQETYPVGQISEESTKLIRTTRQCLDAAIAICKPGTLFRDLGKPIARAQGCSVVRSYTGHGIHHLFHGAPNNIAHYAKNKVAGIMKPGMVGLYFDGILVMINLGPSWDVDHWPDGWTAVTVDGKRSAQFEETLLITETGAEVLTAGKPRED</sequence>
<keyword evidence="4" id="KW-1185">Reference proteome</keyword>
<dbReference type="GO" id="GO:0070006">
    <property type="term" value="F:metalloaminopeptidase activity"/>
    <property type="evidence" value="ECO:0007669"/>
    <property type="project" value="TreeGrafter"/>
</dbReference>
<organism evidence="3 4">
    <name type="scientific">Thanatephorus cucumeris (strain AG1-IA)</name>
    <name type="common">Rice sheath blight fungus</name>
    <name type="synonym">Rhizoctonia solani</name>
    <dbReference type="NCBI Taxonomy" id="983506"/>
    <lineage>
        <taxon>Eukaryota</taxon>
        <taxon>Fungi</taxon>
        <taxon>Dikarya</taxon>
        <taxon>Basidiomycota</taxon>
        <taxon>Agaricomycotina</taxon>
        <taxon>Agaricomycetes</taxon>
        <taxon>Cantharellales</taxon>
        <taxon>Ceratobasidiaceae</taxon>
        <taxon>Rhizoctonia</taxon>
        <taxon>Rhizoctonia solani AG-1</taxon>
    </lineage>
</organism>
<feature type="domain" description="C6H2-type" evidence="2">
    <location>
        <begin position="38"/>
        <end position="83"/>
    </location>
</feature>
<comment type="caution">
    <text evidence="3">The sequence shown here is derived from an EMBL/GenBank/DDBJ whole genome shotgun (WGS) entry which is preliminary data.</text>
</comment>
<dbReference type="EMBL" id="AFRT01002304">
    <property type="protein sequence ID" value="ELU38002.1"/>
    <property type="molecule type" value="Genomic_DNA"/>
</dbReference>
<evidence type="ECO:0000259" key="2">
    <source>
        <dbReference type="Pfam" id="PF15801"/>
    </source>
</evidence>
<dbReference type="AlphaFoldDB" id="L8WMJ9"/>
<keyword evidence="3" id="KW-0031">Aminopeptidase</keyword>
<reference evidence="3 4" key="1">
    <citation type="journal article" date="2013" name="Nat. Commun.">
        <title>The evolution and pathogenic mechanisms of the rice sheath blight pathogen.</title>
        <authorList>
            <person name="Zheng A."/>
            <person name="Lin R."/>
            <person name="Xu L."/>
            <person name="Qin P."/>
            <person name="Tang C."/>
            <person name="Ai P."/>
            <person name="Zhang D."/>
            <person name="Liu Y."/>
            <person name="Sun Z."/>
            <person name="Feng H."/>
            <person name="Wang Y."/>
            <person name="Chen Y."/>
            <person name="Liang X."/>
            <person name="Fu R."/>
            <person name="Li Q."/>
            <person name="Zhang J."/>
            <person name="Yu X."/>
            <person name="Xie Z."/>
            <person name="Ding L."/>
            <person name="Guan P."/>
            <person name="Tang J."/>
            <person name="Liang Y."/>
            <person name="Wang S."/>
            <person name="Deng Q."/>
            <person name="Li S."/>
            <person name="Zhu J."/>
            <person name="Wang L."/>
            <person name="Liu H."/>
            <person name="Li P."/>
        </authorList>
    </citation>
    <scope>NUCLEOTIDE SEQUENCE [LARGE SCALE GENOMIC DNA]</scope>
    <source>
        <strain evidence="4">AG-1 IA</strain>
    </source>
</reference>
<dbReference type="OMA" id="FYGDHAY"/>
<dbReference type="SUPFAM" id="SSF55920">
    <property type="entry name" value="Creatinase/aminopeptidase"/>
    <property type="match status" value="1"/>
</dbReference>
<dbReference type="PANTHER" id="PTHR43330">
    <property type="entry name" value="METHIONINE AMINOPEPTIDASE"/>
    <property type="match status" value="1"/>
</dbReference>